<feature type="domain" description="OmpR/PhoB-type" evidence="9">
    <location>
        <begin position="146"/>
        <end position="239"/>
    </location>
</feature>
<evidence type="ECO:0000256" key="1">
    <source>
        <dbReference type="ARBA" id="ARBA00022553"/>
    </source>
</evidence>
<dbReference type="SUPFAM" id="SSF52172">
    <property type="entry name" value="CheY-like"/>
    <property type="match status" value="1"/>
</dbReference>
<keyword evidence="11" id="KW-1185">Reference proteome</keyword>
<dbReference type="FunFam" id="3.40.50.2300:FF:000002">
    <property type="entry name" value="DNA-binding response regulator PhoP"/>
    <property type="match status" value="1"/>
</dbReference>
<evidence type="ECO:0000256" key="4">
    <source>
        <dbReference type="ARBA" id="ARBA00023125"/>
    </source>
</evidence>
<gene>
    <name evidence="10" type="ORF">HMPREF9695_01246</name>
</gene>
<dbReference type="GO" id="GO:0000156">
    <property type="term" value="F:phosphorelay response regulator activity"/>
    <property type="evidence" value="ECO:0007669"/>
    <property type="project" value="TreeGrafter"/>
</dbReference>
<feature type="modified residue" description="4-aspartylphosphate" evidence="6">
    <location>
        <position position="73"/>
    </location>
</feature>
<accession>K8PMY8</accession>
<keyword evidence="1 6" id="KW-0597">Phosphoprotein</keyword>
<evidence type="ECO:0000256" key="7">
    <source>
        <dbReference type="PROSITE-ProRule" id="PRU01091"/>
    </source>
</evidence>
<dbReference type="Gene3D" id="6.10.250.690">
    <property type="match status" value="1"/>
</dbReference>
<protein>
    <recommendedName>
        <fullName evidence="12">Transcriptional regulatory protein phoP</fullName>
    </recommendedName>
</protein>
<feature type="domain" description="Response regulatory" evidence="8">
    <location>
        <begin position="24"/>
        <end position="138"/>
    </location>
</feature>
<name>K8PMY8_9BRAD</name>
<dbReference type="HOGENOM" id="CLU_000445_30_1_5"/>
<organism evidence="10 11">
    <name type="scientific">Afipia broomeae ATCC 49717</name>
    <dbReference type="NCBI Taxonomy" id="883078"/>
    <lineage>
        <taxon>Bacteria</taxon>
        <taxon>Pseudomonadati</taxon>
        <taxon>Pseudomonadota</taxon>
        <taxon>Alphaproteobacteria</taxon>
        <taxon>Hyphomicrobiales</taxon>
        <taxon>Nitrobacteraceae</taxon>
        <taxon>Afipia</taxon>
    </lineage>
</organism>
<dbReference type="AlphaFoldDB" id="K8PMY8"/>
<dbReference type="EMBL" id="AGWX01000001">
    <property type="protein sequence ID" value="EKS42154.1"/>
    <property type="molecule type" value="Genomic_DNA"/>
</dbReference>
<evidence type="ECO:0000256" key="6">
    <source>
        <dbReference type="PROSITE-ProRule" id="PRU00169"/>
    </source>
</evidence>
<dbReference type="RefSeq" id="WP_006019968.1">
    <property type="nucleotide sequence ID" value="NZ_KB375282.1"/>
</dbReference>
<evidence type="ECO:0000313" key="10">
    <source>
        <dbReference type="EMBL" id="EKS42154.1"/>
    </source>
</evidence>
<dbReference type="Pfam" id="PF00486">
    <property type="entry name" value="Trans_reg_C"/>
    <property type="match status" value="1"/>
</dbReference>
<dbReference type="InterPro" id="IPR001789">
    <property type="entry name" value="Sig_transdc_resp-reg_receiver"/>
</dbReference>
<dbReference type="SMART" id="SM00448">
    <property type="entry name" value="REC"/>
    <property type="match status" value="1"/>
</dbReference>
<keyword evidence="2" id="KW-0902">Two-component regulatory system</keyword>
<dbReference type="InterPro" id="IPR001867">
    <property type="entry name" value="OmpR/PhoB-type_DNA-bd"/>
</dbReference>
<dbReference type="Gene3D" id="1.10.10.10">
    <property type="entry name" value="Winged helix-like DNA-binding domain superfamily/Winged helix DNA-binding domain"/>
    <property type="match status" value="1"/>
</dbReference>
<dbReference type="Gene3D" id="3.40.50.2300">
    <property type="match status" value="1"/>
</dbReference>
<reference evidence="10 11" key="1">
    <citation type="submission" date="2012-04" db="EMBL/GenBank/DDBJ databases">
        <title>The Genome Sequence of Afipia broomeae ATCC 49717.</title>
        <authorList>
            <consortium name="The Broad Institute Genome Sequencing Platform"/>
            <person name="Earl A."/>
            <person name="Ward D."/>
            <person name="Feldgarden M."/>
            <person name="Gevers D."/>
            <person name="Huys G."/>
            <person name="Walker B."/>
            <person name="Young S.K."/>
            <person name="Zeng Q."/>
            <person name="Gargeya S."/>
            <person name="Fitzgerald M."/>
            <person name="Haas B."/>
            <person name="Abouelleil A."/>
            <person name="Alvarado L."/>
            <person name="Arachchi H.M."/>
            <person name="Berlin A."/>
            <person name="Chapman S.B."/>
            <person name="Goldberg J."/>
            <person name="Griggs A."/>
            <person name="Gujja S."/>
            <person name="Hansen M."/>
            <person name="Howarth C."/>
            <person name="Imamovic A."/>
            <person name="Larimer J."/>
            <person name="McCowen C."/>
            <person name="Montmayeur A."/>
            <person name="Murphy C."/>
            <person name="Neiman D."/>
            <person name="Pearson M."/>
            <person name="Priest M."/>
            <person name="Roberts A."/>
            <person name="Saif S."/>
            <person name="Shea T."/>
            <person name="Sisk P."/>
            <person name="Sykes S."/>
            <person name="Wortman J."/>
            <person name="Nusbaum C."/>
            <person name="Birren B."/>
        </authorList>
    </citation>
    <scope>NUCLEOTIDE SEQUENCE [LARGE SCALE GENOMIC DNA]</scope>
    <source>
        <strain evidence="10 11">ATCC 49717</strain>
    </source>
</reference>
<dbReference type="CDD" id="cd00383">
    <property type="entry name" value="trans_reg_C"/>
    <property type="match status" value="1"/>
</dbReference>
<evidence type="ECO:0008006" key="12">
    <source>
        <dbReference type="Google" id="ProtNLM"/>
    </source>
</evidence>
<dbReference type="InterPro" id="IPR039420">
    <property type="entry name" value="WalR-like"/>
</dbReference>
<dbReference type="Pfam" id="PF00072">
    <property type="entry name" value="Response_reg"/>
    <property type="match status" value="1"/>
</dbReference>
<evidence type="ECO:0000256" key="2">
    <source>
        <dbReference type="ARBA" id="ARBA00023012"/>
    </source>
</evidence>
<keyword evidence="4 7" id="KW-0238">DNA-binding</keyword>
<evidence type="ECO:0000313" key="11">
    <source>
        <dbReference type="Proteomes" id="UP000001096"/>
    </source>
</evidence>
<keyword evidence="3" id="KW-0805">Transcription regulation</keyword>
<evidence type="ECO:0000259" key="8">
    <source>
        <dbReference type="PROSITE" id="PS50110"/>
    </source>
</evidence>
<dbReference type="eggNOG" id="COG0745">
    <property type="taxonomic scope" value="Bacteria"/>
</dbReference>
<dbReference type="GO" id="GO:0032993">
    <property type="term" value="C:protein-DNA complex"/>
    <property type="evidence" value="ECO:0007669"/>
    <property type="project" value="TreeGrafter"/>
</dbReference>
<dbReference type="GO" id="GO:0000976">
    <property type="term" value="F:transcription cis-regulatory region binding"/>
    <property type="evidence" value="ECO:0007669"/>
    <property type="project" value="TreeGrafter"/>
</dbReference>
<dbReference type="PROSITE" id="PS50110">
    <property type="entry name" value="RESPONSE_REGULATORY"/>
    <property type="match status" value="1"/>
</dbReference>
<dbReference type="CDD" id="cd19934">
    <property type="entry name" value="REC_OmpR_EcPhoP-like"/>
    <property type="match status" value="1"/>
</dbReference>
<evidence type="ECO:0000256" key="5">
    <source>
        <dbReference type="ARBA" id="ARBA00023163"/>
    </source>
</evidence>
<dbReference type="GO" id="GO:0005829">
    <property type="term" value="C:cytosol"/>
    <property type="evidence" value="ECO:0007669"/>
    <property type="project" value="TreeGrafter"/>
</dbReference>
<feature type="DNA-binding region" description="OmpR/PhoB-type" evidence="7">
    <location>
        <begin position="146"/>
        <end position="239"/>
    </location>
</feature>
<dbReference type="PANTHER" id="PTHR48111:SF37">
    <property type="entry name" value="RESPONSE REGULATOR PROTEIN CARR"/>
    <property type="match status" value="1"/>
</dbReference>
<keyword evidence="5" id="KW-0804">Transcription</keyword>
<dbReference type="InterPro" id="IPR011006">
    <property type="entry name" value="CheY-like_superfamily"/>
</dbReference>
<evidence type="ECO:0000259" key="9">
    <source>
        <dbReference type="PROSITE" id="PS51755"/>
    </source>
</evidence>
<dbReference type="PATRIC" id="fig|883078.3.peg.1281"/>
<proteinExistence type="predicted"/>
<sequence length="239" mass="26608">MAFSGTFQLVRDKERLEFEEASIRILLIEDDDEIARRLITGLTASGFVVEHAADGPDGHALGSTEPYDAAVLDLGLPGMQGLDVLRRWRAANSKLPVLVLTARGTWAEKVDGLNAGADDYITKPFHIPEVAARLRALIRRASGIANPLLEHRGISLDPVSSRVTRDGEPVELTASEYRMLNCFLHRVGRVISQQDLIDHLYALEDSRESNTIEVYVSRLRRKLGHNLIKTVRGLGYRMD</sequence>
<dbReference type="SMART" id="SM00862">
    <property type="entry name" value="Trans_reg_C"/>
    <property type="match status" value="1"/>
</dbReference>
<dbReference type="Proteomes" id="UP000001096">
    <property type="component" value="Unassembled WGS sequence"/>
</dbReference>
<evidence type="ECO:0000256" key="3">
    <source>
        <dbReference type="ARBA" id="ARBA00023015"/>
    </source>
</evidence>
<dbReference type="InterPro" id="IPR036388">
    <property type="entry name" value="WH-like_DNA-bd_sf"/>
</dbReference>
<dbReference type="PROSITE" id="PS51755">
    <property type="entry name" value="OMPR_PHOB"/>
    <property type="match status" value="1"/>
</dbReference>
<dbReference type="PANTHER" id="PTHR48111">
    <property type="entry name" value="REGULATOR OF RPOS"/>
    <property type="match status" value="1"/>
</dbReference>
<dbReference type="GO" id="GO:0006355">
    <property type="term" value="P:regulation of DNA-templated transcription"/>
    <property type="evidence" value="ECO:0007669"/>
    <property type="project" value="InterPro"/>
</dbReference>
<comment type="caution">
    <text evidence="10">The sequence shown here is derived from an EMBL/GenBank/DDBJ whole genome shotgun (WGS) entry which is preliminary data.</text>
</comment>